<dbReference type="InterPro" id="IPR008893">
    <property type="entry name" value="WGR_domain"/>
</dbReference>
<reference evidence="2 3" key="1">
    <citation type="journal article" date="2015" name="Genome Announc.">
        <title>Genomes of Geoalkalibacter ferrihydriticus Z-0531T and Geoalkalibacter subterraneus Red1T, Two Haloalkaliphilic Metal-Reducing Deltaproteobacteria.</title>
        <authorList>
            <person name="Badalamenti J.P."/>
            <person name="Krajmalnik-Brown R."/>
            <person name="Torres C.I."/>
            <person name="Bond D.R."/>
        </authorList>
    </citation>
    <scope>NUCLEOTIDE SEQUENCE [LARGE SCALE GENOMIC DNA]</scope>
    <source>
        <strain evidence="2 3">Red1</strain>
        <plasmid evidence="3">Plasmid pGSUB1</plasmid>
    </source>
</reference>
<proteinExistence type="predicted"/>
<dbReference type="Pfam" id="PF05406">
    <property type="entry name" value="WGR"/>
    <property type="match status" value="1"/>
</dbReference>
<dbReference type="RefSeq" id="WP_040202798.1">
    <property type="nucleotide sequence ID" value="NZ_CP010312.1"/>
</dbReference>
<evidence type="ECO:0000259" key="1">
    <source>
        <dbReference type="Pfam" id="PF05406"/>
    </source>
</evidence>
<dbReference type="HOGENOM" id="CLU_2081452_0_0_7"/>
<dbReference type="OrthoDB" id="5772659at2"/>
<dbReference type="Proteomes" id="UP000035036">
    <property type="component" value="Plasmid pGSUB1"/>
</dbReference>
<accession>A0A0B5FX45</accession>
<name>A0A0B5FX45_9BACT</name>
<evidence type="ECO:0000313" key="3">
    <source>
        <dbReference type="Proteomes" id="UP000035036"/>
    </source>
</evidence>
<keyword evidence="2" id="KW-0614">Plasmid</keyword>
<feature type="domain" description="WGR" evidence="1">
    <location>
        <begin position="26"/>
        <end position="70"/>
    </location>
</feature>
<organism evidence="2 3">
    <name type="scientific">Geoalkalibacter subterraneus</name>
    <dbReference type="NCBI Taxonomy" id="483547"/>
    <lineage>
        <taxon>Bacteria</taxon>
        <taxon>Pseudomonadati</taxon>
        <taxon>Thermodesulfobacteriota</taxon>
        <taxon>Desulfuromonadia</taxon>
        <taxon>Desulfuromonadales</taxon>
        <taxon>Geoalkalibacteraceae</taxon>
        <taxon>Geoalkalibacter</taxon>
    </lineage>
</organism>
<geneLocation type="plasmid" evidence="2 3">
    <name>pGSUB1</name>
</geneLocation>
<gene>
    <name evidence="2" type="ORF">GSUB_16855</name>
</gene>
<protein>
    <recommendedName>
        <fullName evidence="1">WGR domain-containing protein</fullName>
    </recommendedName>
</protein>
<dbReference type="AlphaFoldDB" id="A0A0B5FX45"/>
<dbReference type="InterPro" id="IPR036930">
    <property type="entry name" value="WGR_dom_sf"/>
</dbReference>
<sequence length="117" mass="13280">MVIAHLRFDNPDGSSKDWIIRRTSDGFATEWGRTGKALQSKNFPGKNFSNVDAEIQRRISEKYKKGYQDVVSSAPDDPAMKAVKKRVEQEAKAEAQKKAEKELAKISKIDSVFSNWF</sequence>
<dbReference type="KEGG" id="gsb:GSUB_16855"/>
<evidence type="ECO:0000313" key="2">
    <source>
        <dbReference type="EMBL" id="AJF08171.1"/>
    </source>
</evidence>
<dbReference type="SUPFAM" id="SSF142921">
    <property type="entry name" value="WGR domain-like"/>
    <property type="match status" value="1"/>
</dbReference>
<dbReference type="Gene3D" id="2.20.140.10">
    <property type="entry name" value="WGR domain"/>
    <property type="match status" value="1"/>
</dbReference>
<keyword evidence="3" id="KW-1185">Reference proteome</keyword>
<dbReference type="EMBL" id="CP010312">
    <property type="protein sequence ID" value="AJF08171.1"/>
    <property type="molecule type" value="Genomic_DNA"/>
</dbReference>